<dbReference type="EMBL" id="LAZR01031992">
    <property type="protein sequence ID" value="KKL52158.1"/>
    <property type="molecule type" value="Genomic_DNA"/>
</dbReference>
<proteinExistence type="inferred from homology"/>
<evidence type="ECO:0008006" key="5">
    <source>
        <dbReference type="Google" id="ProtNLM"/>
    </source>
</evidence>
<evidence type="ECO:0000313" key="4">
    <source>
        <dbReference type="EMBL" id="KKL52158.1"/>
    </source>
</evidence>
<dbReference type="InterPro" id="IPR016095">
    <property type="entry name" value="Ribosomal_uL1_3-a/b-sand"/>
</dbReference>
<dbReference type="GO" id="GO:0006412">
    <property type="term" value="P:translation"/>
    <property type="evidence" value="ECO:0007669"/>
    <property type="project" value="InterPro"/>
</dbReference>
<dbReference type="SUPFAM" id="SSF56808">
    <property type="entry name" value="Ribosomal protein L1"/>
    <property type="match status" value="1"/>
</dbReference>
<dbReference type="GO" id="GO:0015934">
    <property type="term" value="C:large ribosomal subunit"/>
    <property type="evidence" value="ECO:0007669"/>
    <property type="project" value="InterPro"/>
</dbReference>
<name>A0A0F9CRU7_9ZZZZ</name>
<gene>
    <name evidence="4" type="ORF">LCGC14_2288290</name>
</gene>
<dbReference type="Gene3D" id="3.40.50.790">
    <property type="match status" value="1"/>
</dbReference>
<protein>
    <recommendedName>
        <fullName evidence="5">Ribosomal protein</fullName>
    </recommendedName>
</protein>
<dbReference type="GO" id="GO:0003723">
    <property type="term" value="F:RNA binding"/>
    <property type="evidence" value="ECO:0007669"/>
    <property type="project" value="InterPro"/>
</dbReference>
<dbReference type="PANTHER" id="PTHR36427:SF3">
    <property type="entry name" value="LARGE RIBOSOMAL SUBUNIT PROTEIN UL1M"/>
    <property type="match status" value="1"/>
</dbReference>
<dbReference type="PIRSF" id="PIRSF002155">
    <property type="entry name" value="Ribosomal_L1"/>
    <property type="match status" value="1"/>
</dbReference>
<dbReference type="PANTHER" id="PTHR36427">
    <property type="entry name" value="54S RIBOSOMAL PROTEIN L1, MITOCHONDRIAL"/>
    <property type="match status" value="1"/>
</dbReference>
<dbReference type="InterPro" id="IPR002143">
    <property type="entry name" value="Ribosomal_uL1"/>
</dbReference>
<dbReference type="Pfam" id="PF00687">
    <property type="entry name" value="Ribosomal_L1"/>
    <property type="match status" value="1"/>
</dbReference>
<dbReference type="GO" id="GO:0003735">
    <property type="term" value="F:structural constituent of ribosome"/>
    <property type="evidence" value="ECO:0007669"/>
    <property type="project" value="InterPro"/>
</dbReference>
<keyword evidence="3" id="KW-0687">Ribonucleoprotein</keyword>
<keyword evidence="2" id="KW-0689">Ribosomal protein</keyword>
<sequence>MKSLNAALEFSVIKKEGFKDKTRKFDESIDIIINIKDVNLKDPKNRIDKEIILSHQIITNDKLKICVIAADEILLEAKKLGIDTLDSDGLVRLNNEEKKYKKKFAKKYDFFIVEDKMMRNVARYLARFLGPMGKMPKPFPSGYGIISSPEDLKIAFERYKKIIRIQMKKEPIIFAKIGKKSMDKKQLFDNIKVVVNFIADKMPHRFNNFKSMYFKSTMGKSVKVTEEFLKIIGV</sequence>
<dbReference type="InterPro" id="IPR023674">
    <property type="entry name" value="Ribosomal_uL1-like"/>
</dbReference>
<comment type="similarity">
    <text evidence="1">Belongs to the universal ribosomal protein uL1 family.</text>
</comment>
<evidence type="ECO:0000256" key="3">
    <source>
        <dbReference type="ARBA" id="ARBA00023274"/>
    </source>
</evidence>
<evidence type="ECO:0000256" key="2">
    <source>
        <dbReference type="ARBA" id="ARBA00022980"/>
    </source>
</evidence>
<accession>A0A0F9CRU7</accession>
<dbReference type="InterPro" id="IPR028364">
    <property type="entry name" value="Ribosomal_uL1/biogenesis"/>
</dbReference>
<dbReference type="CDD" id="cd00403">
    <property type="entry name" value="Ribosomal_L1"/>
    <property type="match status" value="1"/>
</dbReference>
<organism evidence="4">
    <name type="scientific">marine sediment metagenome</name>
    <dbReference type="NCBI Taxonomy" id="412755"/>
    <lineage>
        <taxon>unclassified sequences</taxon>
        <taxon>metagenomes</taxon>
        <taxon>ecological metagenomes</taxon>
    </lineage>
</organism>
<evidence type="ECO:0000256" key="1">
    <source>
        <dbReference type="ARBA" id="ARBA00010531"/>
    </source>
</evidence>
<dbReference type="Gene3D" id="3.30.190.20">
    <property type="match status" value="1"/>
</dbReference>
<dbReference type="AlphaFoldDB" id="A0A0F9CRU7"/>
<reference evidence="4" key="1">
    <citation type="journal article" date="2015" name="Nature">
        <title>Complex archaea that bridge the gap between prokaryotes and eukaryotes.</title>
        <authorList>
            <person name="Spang A."/>
            <person name="Saw J.H."/>
            <person name="Jorgensen S.L."/>
            <person name="Zaremba-Niedzwiedzka K."/>
            <person name="Martijn J."/>
            <person name="Lind A.E."/>
            <person name="van Eijk R."/>
            <person name="Schleper C."/>
            <person name="Guy L."/>
            <person name="Ettema T.J."/>
        </authorList>
    </citation>
    <scope>NUCLEOTIDE SEQUENCE</scope>
</reference>
<comment type="caution">
    <text evidence="4">The sequence shown here is derived from an EMBL/GenBank/DDBJ whole genome shotgun (WGS) entry which is preliminary data.</text>
</comment>